<sequence length="309" mass="33284">MGDHSQARPQGYIVRIETKQGCVYRPKTPTELPTPGGQQRRYRFPVAPHMVVQTVSSSVQSFPQGKNKTRLGGSAAGPAHPRIGDDSIELGIDLARSDVPLPGENRSVAPLYTSEAEQDAELYRRGILYHDGTAGEAGTPPAVTVTAANTSTGPAAYQADSLDGIRHTQPAYTVRLVDGKKRRGRKAAAAAVEAEAEFDIITDVDTDVGAGSAQLTESSDKNGDEEAKLIKELPIPEGLRLFTLGNLWEEENPDAAAHSDATNRLLGHEDISLDDIENVEYVLIDDDDLHSMAASWVELDSVAESDDWT</sequence>
<dbReference type="AlphaFoldDB" id="F0XQQ8"/>
<evidence type="ECO:0000313" key="3">
    <source>
        <dbReference type="Proteomes" id="UP000007796"/>
    </source>
</evidence>
<evidence type="ECO:0000256" key="1">
    <source>
        <dbReference type="SAM" id="MobiDB-lite"/>
    </source>
</evidence>
<keyword evidence="3" id="KW-1185">Reference proteome</keyword>
<dbReference type="eggNOG" id="ENOG502RM01">
    <property type="taxonomic scope" value="Eukaryota"/>
</dbReference>
<dbReference type="OrthoDB" id="5207704at2759"/>
<proteinExistence type="predicted"/>
<reference evidence="2 3" key="1">
    <citation type="journal article" date="2011" name="Proc. Natl. Acad. Sci. U.S.A.">
        <title>Genome and transcriptome analyses of the mountain pine beetle-fungal symbiont Grosmannia clavigera, a lodgepole pine pathogen.</title>
        <authorList>
            <person name="DiGuistini S."/>
            <person name="Wang Y."/>
            <person name="Liao N.Y."/>
            <person name="Taylor G."/>
            <person name="Tanguay P."/>
            <person name="Feau N."/>
            <person name="Henrissat B."/>
            <person name="Chan S.K."/>
            <person name="Hesse-Orce U."/>
            <person name="Alamouti S.M."/>
            <person name="Tsui C.K.M."/>
            <person name="Docking R.T."/>
            <person name="Levasseur A."/>
            <person name="Haridas S."/>
            <person name="Robertson G."/>
            <person name="Birol I."/>
            <person name="Holt R.A."/>
            <person name="Marra M.A."/>
            <person name="Hamelin R.C."/>
            <person name="Hirst M."/>
            <person name="Jones S.J.M."/>
            <person name="Bohlmann J."/>
            <person name="Breuil C."/>
        </authorList>
    </citation>
    <scope>NUCLEOTIDE SEQUENCE [LARGE SCALE GENOMIC DNA]</scope>
    <source>
        <strain evidence="3">kw1407 / UAMH 11150</strain>
    </source>
</reference>
<name>F0XQQ8_GROCL</name>
<dbReference type="GeneID" id="25975773"/>
<dbReference type="HOGENOM" id="CLU_900333_0_0_1"/>
<accession>F0XQQ8</accession>
<protein>
    <submittedName>
        <fullName evidence="2">Uncharacterized protein</fullName>
    </submittedName>
</protein>
<dbReference type="Proteomes" id="UP000007796">
    <property type="component" value="Unassembled WGS sequence"/>
</dbReference>
<dbReference type="InParanoid" id="F0XQQ8"/>
<feature type="region of interest" description="Disordered" evidence="1">
    <location>
        <begin position="57"/>
        <end position="82"/>
    </location>
</feature>
<dbReference type="EMBL" id="GL629807">
    <property type="protein sequence ID" value="EFW99957.1"/>
    <property type="molecule type" value="Genomic_DNA"/>
</dbReference>
<gene>
    <name evidence="2" type="ORF">CMQ_275</name>
</gene>
<evidence type="ECO:0000313" key="2">
    <source>
        <dbReference type="EMBL" id="EFW99957.1"/>
    </source>
</evidence>
<organism evidence="3">
    <name type="scientific">Grosmannia clavigera (strain kw1407 / UAMH 11150)</name>
    <name type="common">Blue stain fungus</name>
    <name type="synonym">Graphiocladiella clavigera</name>
    <dbReference type="NCBI Taxonomy" id="655863"/>
    <lineage>
        <taxon>Eukaryota</taxon>
        <taxon>Fungi</taxon>
        <taxon>Dikarya</taxon>
        <taxon>Ascomycota</taxon>
        <taxon>Pezizomycotina</taxon>
        <taxon>Sordariomycetes</taxon>
        <taxon>Sordariomycetidae</taxon>
        <taxon>Ophiostomatales</taxon>
        <taxon>Ophiostomataceae</taxon>
        <taxon>Leptographium</taxon>
    </lineage>
</organism>
<dbReference type="RefSeq" id="XP_014169372.1">
    <property type="nucleotide sequence ID" value="XM_014313897.1"/>
</dbReference>